<feature type="compositionally biased region" description="Polar residues" evidence="1">
    <location>
        <begin position="78"/>
        <end position="93"/>
    </location>
</feature>
<proteinExistence type="predicted"/>
<comment type="caution">
    <text evidence="2">The sequence shown here is derived from an EMBL/GenBank/DDBJ whole genome shotgun (WGS) entry which is preliminary data.</text>
</comment>
<dbReference type="EMBL" id="LGRX02025933">
    <property type="protein sequence ID" value="KAK3251611.1"/>
    <property type="molecule type" value="Genomic_DNA"/>
</dbReference>
<evidence type="ECO:0000313" key="3">
    <source>
        <dbReference type="Proteomes" id="UP001190700"/>
    </source>
</evidence>
<evidence type="ECO:0000313" key="2">
    <source>
        <dbReference type="EMBL" id="KAK3251611.1"/>
    </source>
</evidence>
<sequence length="186" mass="19906">EQADNVTRPKYADLFEKYNYNKRPLCIPETLYDGEVDVCTFQQNPDAEDLTLGDEDTLGDLMEGDDELAEAPILSSPAAFSNASDGTPSTTPVETGGARHSGTPVTPFPLTDLSSENPDADPAPAANPAPEANPAPAANPRARKKPCSAEETLLPARTLLPYSPPPPPPRRSCRSTPTHWWGKPNG</sequence>
<name>A0AAE0CAT9_9CHLO</name>
<evidence type="ECO:0000256" key="1">
    <source>
        <dbReference type="SAM" id="MobiDB-lite"/>
    </source>
</evidence>
<dbReference type="AlphaFoldDB" id="A0AAE0CAT9"/>
<feature type="region of interest" description="Disordered" evidence="1">
    <location>
        <begin position="44"/>
        <end position="186"/>
    </location>
</feature>
<dbReference type="Proteomes" id="UP001190700">
    <property type="component" value="Unassembled WGS sequence"/>
</dbReference>
<feature type="non-terminal residue" evidence="2">
    <location>
        <position position="1"/>
    </location>
</feature>
<accession>A0AAE0CAT9</accession>
<feature type="compositionally biased region" description="Acidic residues" evidence="1">
    <location>
        <begin position="46"/>
        <end position="69"/>
    </location>
</feature>
<organism evidence="2 3">
    <name type="scientific">Cymbomonas tetramitiformis</name>
    <dbReference type="NCBI Taxonomy" id="36881"/>
    <lineage>
        <taxon>Eukaryota</taxon>
        <taxon>Viridiplantae</taxon>
        <taxon>Chlorophyta</taxon>
        <taxon>Pyramimonadophyceae</taxon>
        <taxon>Pyramimonadales</taxon>
        <taxon>Pyramimonadaceae</taxon>
        <taxon>Cymbomonas</taxon>
    </lineage>
</organism>
<gene>
    <name evidence="2" type="ORF">CYMTET_39054</name>
</gene>
<reference evidence="2 3" key="1">
    <citation type="journal article" date="2015" name="Genome Biol. Evol.">
        <title>Comparative Genomics of a Bacterivorous Green Alga Reveals Evolutionary Causalities and Consequences of Phago-Mixotrophic Mode of Nutrition.</title>
        <authorList>
            <person name="Burns J.A."/>
            <person name="Paasch A."/>
            <person name="Narechania A."/>
            <person name="Kim E."/>
        </authorList>
    </citation>
    <scope>NUCLEOTIDE SEQUENCE [LARGE SCALE GENOMIC DNA]</scope>
    <source>
        <strain evidence="2 3">PLY_AMNH</strain>
    </source>
</reference>
<keyword evidence="3" id="KW-1185">Reference proteome</keyword>
<protein>
    <submittedName>
        <fullName evidence="2">Uncharacterized protein</fullName>
    </submittedName>
</protein>